<organism evidence="3 4">
    <name type="scientific">Microbulbifer bruguierae</name>
    <dbReference type="NCBI Taxonomy" id="3029061"/>
    <lineage>
        <taxon>Bacteria</taxon>
        <taxon>Pseudomonadati</taxon>
        <taxon>Pseudomonadota</taxon>
        <taxon>Gammaproteobacteria</taxon>
        <taxon>Cellvibrionales</taxon>
        <taxon>Microbulbiferaceae</taxon>
        <taxon>Microbulbifer</taxon>
    </lineage>
</organism>
<reference evidence="3 4" key="1">
    <citation type="submission" date="2023-02" db="EMBL/GenBank/DDBJ databases">
        <title>Description and genomic characterization of Microbulbifer bruguierae sp. nov., isolated from the sediment of mangrove plant Bruguiera sexangula.</title>
        <authorList>
            <person name="Long M."/>
        </authorList>
    </citation>
    <scope>NUCLEOTIDE SEQUENCE [LARGE SCALE GENOMIC DNA]</scope>
    <source>
        <strain evidence="3 4">H12</strain>
    </source>
</reference>
<dbReference type="RefSeq" id="WP_280319230.1">
    <property type="nucleotide sequence ID" value="NZ_CP118605.1"/>
</dbReference>
<keyword evidence="2" id="KW-0564">Palmitate</keyword>
<evidence type="ECO:0000256" key="2">
    <source>
        <dbReference type="RuleBase" id="RU362097"/>
    </source>
</evidence>
<dbReference type="Pfam" id="PF02321">
    <property type="entry name" value="OEP"/>
    <property type="match status" value="2"/>
</dbReference>
<keyword evidence="2" id="KW-0812">Transmembrane</keyword>
<comment type="subcellular location">
    <subcellularLocation>
        <location evidence="2">Cell outer membrane</location>
        <topology evidence="2">Lipid-anchor</topology>
    </subcellularLocation>
</comment>
<dbReference type="EMBL" id="CP118605">
    <property type="protein sequence ID" value="WGL15974.1"/>
    <property type="molecule type" value="Genomic_DNA"/>
</dbReference>
<dbReference type="SUPFAM" id="SSF56954">
    <property type="entry name" value="Outer membrane efflux proteins (OEP)"/>
    <property type="match status" value="1"/>
</dbReference>
<protein>
    <submittedName>
        <fullName evidence="3">TolC family protein</fullName>
    </submittedName>
</protein>
<dbReference type="PROSITE" id="PS51257">
    <property type="entry name" value="PROKAR_LIPOPROTEIN"/>
    <property type="match status" value="1"/>
</dbReference>
<gene>
    <name evidence="3" type="ORF">PVT68_14500</name>
</gene>
<evidence type="ECO:0000313" key="3">
    <source>
        <dbReference type="EMBL" id="WGL15974.1"/>
    </source>
</evidence>
<evidence type="ECO:0000313" key="4">
    <source>
        <dbReference type="Proteomes" id="UP001236500"/>
    </source>
</evidence>
<name>A0ABY8NAN5_9GAMM</name>
<keyword evidence="2" id="KW-1134">Transmembrane beta strand</keyword>
<sequence>MSRAALHPEFSRPLSALMLASAVACAPLGPDFREPDLAWLSAWQPDLYGQIYQDPNSSELSRWWQRLGDPRLNTLIDLARRENPSLQIAGLRILESRAALGIAVGRKYPQLQQIDGSGAYVSEYLHGGSDDDHRDYRTGNLAFNIQWEMDFWGRFRRGIESADASFFASIANQRDGQVLLAAEVASLYYGYKTTLQRIDIAQHNIALQERNVEITRKLFESGQESELDLQQARTQYLATLATIPTLKLTLSLQRNALCALLARAPGDLPELASVDDSLPEIGQVPLQQAPVNLLLRRPDVRTAAWEAAAQSAQVGVAITDLYPAISLFGTIGWAGTSLDPLPDISTLAAGPALRWNIFSYGRIENNVRVQDARLQQRLEIFRATVLQAAREIDDAASRIVQTRARQGILDESLSSAQRSLTIANRRYQEGYSDFQRVLDAQGAVFAQSDLVVVNRGDHVAAIITLYKSLGGGWREATVDDLIPADTRYRMLERVDWGDLLDEPIPARAVP</sequence>
<dbReference type="NCBIfam" id="TIGR01845">
    <property type="entry name" value="outer_NodT"/>
    <property type="match status" value="1"/>
</dbReference>
<keyword evidence="2" id="KW-0472">Membrane</keyword>
<dbReference type="Proteomes" id="UP001236500">
    <property type="component" value="Chromosome"/>
</dbReference>
<dbReference type="PANTHER" id="PTHR30203">
    <property type="entry name" value="OUTER MEMBRANE CATION EFFLUX PROTEIN"/>
    <property type="match status" value="1"/>
</dbReference>
<evidence type="ECO:0000256" key="1">
    <source>
        <dbReference type="ARBA" id="ARBA00007613"/>
    </source>
</evidence>
<proteinExistence type="inferred from homology"/>
<dbReference type="Gene3D" id="2.20.200.10">
    <property type="entry name" value="Outer membrane efflux proteins (OEP)"/>
    <property type="match status" value="1"/>
</dbReference>
<accession>A0ABY8NAN5</accession>
<dbReference type="InterPro" id="IPR003423">
    <property type="entry name" value="OMP_efflux"/>
</dbReference>
<dbReference type="Gene3D" id="1.20.1600.10">
    <property type="entry name" value="Outer membrane efflux proteins (OEP)"/>
    <property type="match status" value="1"/>
</dbReference>
<keyword evidence="4" id="KW-1185">Reference proteome</keyword>
<dbReference type="InterPro" id="IPR010131">
    <property type="entry name" value="MdtP/NodT-like"/>
</dbReference>
<comment type="similarity">
    <text evidence="1 2">Belongs to the outer membrane factor (OMF) (TC 1.B.17) family.</text>
</comment>
<dbReference type="PANTHER" id="PTHR30203:SF25">
    <property type="entry name" value="OUTER MEMBRANE PROTEIN-RELATED"/>
    <property type="match status" value="1"/>
</dbReference>
<keyword evidence="2" id="KW-0449">Lipoprotein</keyword>